<protein>
    <submittedName>
        <fullName evidence="2">Uncharacterized protein</fullName>
    </submittedName>
</protein>
<organism evidence="2 3">
    <name type="scientific">Mucilaginibacter gotjawali</name>
    <dbReference type="NCBI Taxonomy" id="1550579"/>
    <lineage>
        <taxon>Bacteria</taxon>
        <taxon>Pseudomonadati</taxon>
        <taxon>Bacteroidota</taxon>
        <taxon>Sphingobacteriia</taxon>
        <taxon>Sphingobacteriales</taxon>
        <taxon>Sphingobacteriaceae</taxon>
        <taxon>Mucilaginibacter</taxon>
    </lineage>
</organism>
<evidence type="ECO:0000256" key="1">
    <source>
        <dbReference type="SAM" id="MobiDB-lite"/>
    </source>
</evidence>
<accession>A0A839SHC5</accession>
<reference evidence="2" key="1">
    <citation type="submission" date="2020-08" db="EMBL/GenBank/DDBJ databases">
        <title>Genomic Encyclopedia of Type Strains, Phase III (KMG-III): the genomes of soil and plant-associated and newly described type strains.</title>
        <authorList>
            <person name="Whitman W."/>
        </authorList>
    </citation>
    <scope>NUCLEOTIDE SEQUENCE [LARGE SCALE GENOMIC DNA]</scope>
    <source>
        <strain evidence="2">CECT 8628</strain>
    </source>
</reference>
<comment type="caution">
    <text evidence="2">The sequence shown here is derived from an EMBL/GenBank/DDBJ whole genome shotgun (WGS) entry which is preliminary data.</text>
</comment>
<sequence length="153" mass="17013">MDSIAFTTFKQLANRIDAYFNLSNEAPQNEKKSKGKTEPAQLSEATARDAEPATLSGLALYLGFNSLAAFEDYEQKGEFAPALQRARLRLQAIYERRLLQQSPTGAMFALKSFGWDERSENKTGKDAAPKTFTIKIIETGFQPAGDEKEVILN</sequence>
<dbReference type="Gene3D" id="1.10.132.80">
    <property type="match status" value="1"/>
</dbReference>
<dbReference type="InterPro" id="IPR032066">
    <property type="entry name" value="GP3_package"/>
</dbReference>
<dbReference type="Pfam" id="PF16677">
    <property type="entry name" value="GP3_package"/>
    <property type="match status" value="1"/>
</dbReference>
<evidence type="ECO:0000313" key="2">
    <source>
        <dbReference type="EMBL" id="MBB3057246.1"/>
    </source>
</evidence>
<dbReference type="Proteomes" id="UP000539265">
    <property type="component" value="Unassembled WGS sequence"/>
</dbReference>
<feature type="compositionally biased region" description="Basic and acidic residues" evidence="1">
    <location>
        <begin position="28"/>
        <end position="37"/>
    </location>
</feature>
<evidence type="ECO:0000313" key="3">
    <source>
        <dbReference type="Proteomes" id="UP000539265"/>
    </source>
</evidence>
<proteinExistence type="predicted"/>
<name>A0A839SHC5_9SPHI</name>
<dbReference type="AlphaFoldDB" id="A0A839SHC5"/>
<gene>
    <name evidence="2" type="ORF">FHS11_003676</name>
</gene>
<feature type="region of interest" description="Disordered" evidence="1">
    <location>
        <begin position="27"/>
        <end position="49"/>
    </location>
</feature>
<keyword evidence="3" id="KW-1185">Reference proteome</keyword>
<dbReference type="EMBL" id="JACHWX010000012">
    <property type="protein sequence ID" value="MBB3057246.1"/>
    <property type="molecule type" value="Genomic_DNA"/>
</dbReference>
<dbReference type="RefSeq" id="WP_183476144.1">
    <property type="nucleotide sequence ID" value="NZ_JACHWX010000012.1"/>
</dbReference>